<feature type="region of interest" description="Disordered" evidence="1">
    <location>
        <begin position="185"/>
        <end position="226"/>
    </location>
</feature>
<keyword evidence="3" id="KW-1185">Reference proteome</keyword>
<organism evidence="2 3">
    <name type="scientific">Eleusine coracana subsp. coracana</name>
    <dbReference type="NCBI Taxonomy" id="191504"/>
    <lineage>
        <taxon>Eukaryota</taxon>
        <taxon>Viridiplantae</taxon>
        <taxon>Streptophyta</taxon>
        <taxon>Embryophyta</taxon>
        <taxon>Tracheophyta</taxon>
        <taxon>Spermatophyta</taxon>
        <taxon>Magnoliopsida</taxon>
        <taxon>Liliopsida</taxon>
        <taxon>Poales</taxon>
        <taxon>Poaceae</taxon>
        <taxon>PACMAD clade</taxon>
        <taxon>Chloridoideae</taxon>
        <taxon>Cynodonteae</taxon>
        <taxon>Eleusininae</taxon>
        <taxon>Eleusine</taxon>
    </lineage>
</organism>
<dbReference type="EMBL" id="BQKI01000004">
    <property type="protein sequence ID" value="GJM92804.1"/>
    <property type="molecule type" value="Genomic_DNA"/>
</dbReference>
<feature type="region of interest" description="Disordered" evidence="1">
    <location>
        <begin position="58"/>
        <end position="120"/>
    </location>
</feature>
<proteinExistence type="predicted"/>
<feature type="region of interest" description="Disordered" evidence="1">
    <location>
        <begin position="145"/>
        <end position="167"/>
    </location>
</feature>
<gene>
    <name evidence="2" type="primary">ga09304</name>
    <name evidence="2" type="ORF">PR202_ga09304</name>
</gene>
<dbReference type="AlphaFoldDB" id="A0AAV5C276"/>
<feature type="compositionally biased region" description="Basic and acidic residues" evidence="1">
    <location>
        <begin position="68"/>
        <end position="87"/>
    </location>
</feature>
<comment type="caution">
    <text evidence="2">The sequence shown here is derived from an EMBL/GenBank/DDBJ whole genome shotgun (WGS) entry which is preliminary data.</text>
</comment>
<dbReference type="Proteomes" id="UP001054889">
    <property type="component" value="Unassembled WGS sequence"/>
</dbReference>
<evidence type="ECO:0000256" key="1">
    <source>
        <dbReference type="SAM" id="MobiDB-lite"/>
    </source>
</evidence>
<evidence type="ECO:0000313" key="2">
    <source>
        <dbReference type="EMBL" id="GJM92804.1"/>
    </source>
</evidence>
<evidence type="ECO:0000313" key="3">
    <source>
        <dbReference type="Proteomes" id="UP001054889"/>
    </source>
</evidence>
<sequence>MELTEKWVGDRKGGGGDFALDRGRKVGSVIGAGGCAAWYSSELVFLQLVHVLEELPEHSSAAGGHGGEAARDSLKDRRRDTGNRERYGISGRRLHRLSESVHDAAAAEGGDGGRRHGARTPACGGDGGLGRGAEAVAWSPSASWREAATGSHPGGATVFTGTRRGRQRRRTHGFTLCEEHARFRSRNMTDRGHRGVAAGPANKLRLRDETEDAAGRGAQSVETNTG</sequence>
<accession>A0AAV5C276</accession>
<protein>
    <submittedName>
        <fullName evidence="2">Uncharacterized protein</fullName>
    </submittedName>
</protein>
<reference evidence="2" key="1">
    <citation type="journal article" date="2018" name="DNA Res.">
        <title>Multiple hybrid de novo genome assembly of finger millet, an orphan allotetraploid crop.</title>
        <authorList>
            <person name="Hatakeyama M."/>
            <person name="Aluri S."/>
            <person name="Balachadran M.T."/>
            <person name="Sivarajan S.R."/>
            <person name="Patrignani A."/>
            <person name="Gruter S."/>
            <person name="Poveda L."/>
            <person name="Shimizu-Inatsugi R."/>
            <person name="Baeten J."/>
            <person name="Francoijs K.J."/>
            <person name="Nataraja K.N."/>
            <person name="Reddy Y.A.N."/>
            <person name="Phadnis S."/>
            <person name="Ravikumar R.L."/>
            <person name="Schlapbach R."/>
            <person name="Sreeman S.M."/>
            <person name="Shimizu K.K."/>
        </authorList>
    </citation>
    <scope>NUCLEOTIDE SEQUENCE</scope>
</reference>
<name>A0AAV5C276_ELECO</name>
<reference evidence="2" key="2">
    <citation type="submission" date="2021-12" db="EMBL/GenBank/DDBJ databases">
        <title>Resequencing data analysis of finger millet.</title>
        <authorList>
            <person name="Hatakeyama M."/>
            <person name="Aluri S."/>
            <person name="Balachadran M.T."/>
            <person name="Sivarajan S.R."/>
            <person name="Poveda L."/>
            <person name="Shimizu-Inatsugi R."/>
            <person name="Schlapbach R."/>
            <person name="Sreeman S.M."/>
            <person name="Shimizu K.K."/>
        </authorList>
    </citation>
    <scope>NUCLEOTIDE SEQUENCE</scope>
</reference>